<keyword evidence="2" id="KW-0378">Hydrolase</keyword>
<dbReference type="GO" id="GO:0009898">
    <property type="term" value="C:cytoplasmic side of plasma membrane"/>
    <property type="evidence" value="ECO:0007669"/>
    <property type="project" value="TreeGrafter"/>
</dbReference>
<dbReference type="GO" id="GO:0051782">
    <property type="term" value="P:negative regulation of cell division"/>
    <property type="evidence" value="ECO:0007669"/>
    <property type="project" value="TreeGrafter"/>
</dbReference>
<dbReference type="InterPro" id="IPR022521">
    <property type="entry name" value="Rv3660c"/>
</dbReference>
<dbReference type="SUPFAM" id="SSF52540">
    <property type="entry name" value="P-loop containing nucleoside triphosphate hydrolases"/>
    <property type="match status" value="1"/>
</dbReference>
<dbReference type="InterPro" id="IPR050625">
    <property type="entry name" value="ParA/MinD_ATPase"/>
</dbReference>
<dbReference type="AlphaFoldDB" id="A0A1N7F3J7"/>
<keyword evidence="2" id="KW-0347">Helicase</keyword>
<dbReference type="Gene3D" id="3.40.50.300">
    <property type="entry name" value="P-loop containing nucleotide triphosphate hydrolases"/>
    <property type="match status" value="1"/>
</dbReference>
<accession>A0A1N7F3J7</accession>
<dbReference type="GO" id="GO:0004386">
    <property type="term" value="F:helicase activity"/>
    <property type="evidence" value="ECO:0007669"/>
    <property type="project" value="UniProtKB-KW"/>
</dbReference>
<dbReference type="GO" id="GO:0016887">
    <property type="term" value="F:ATP hydrolysis activity"/>
    <property type="evidence" value="ECO:0007669"/>
    <property type="project" value="TreeGrafter"/>
</dbReference>
<dbReference type="PANTHER" id="PTHR43384:SF11">
    <property type="entry name" value="SEPTUM SITE DETERMINING PROTEIN"/>
    <property type="match status" value="1"/>
</dbReference>
<evidence type="ECO:0000259" key="1">
    <source>
        <dbReference type="Pfam" id="PF26563"/>
    </source>
</evidence>
<protein>
    <submittedName>
        <fullName evidence="2">Helicase/secretion neighborhood CpaE-like protein</fullName>
    </submittedName>
</protein>
<dbReference type="GO" id="GO:0005524">
    <property type="term" value="F:ATP binding"/>
    <property type="evidence" value="ECO:0007669"/>
    <property type="project" value="TreeGrafter"/>
</dbReference>
<reference evidence="2 3" key="1">
    <citation type="submission" date="2017-01" db="EMBL/GenBank/DDBJ databases">
        <authorList>
            <person name="Mah S.A."/>
            <person name="Swanson W.J."/>
            <person name="Moy G.W."/>
            <person name="Vacquier V.D."/>
        </authorList>
    </citation>
    <scope>NUCLEOTIDE SEQUENCE [LARGE SCALE GENOMIC DNA]</scope>
    <source>
        <strain evidence="2 3">CPCC 203464</strain>
    </source>
</reference>
<keyword evidence="3" id="KW-1185">Reference proteome</keyword>
<evidence type="ECO:0000313" key="2">
    <source>
        <dbReference type="EMBL" id="SIR94918.1"/>
    </source>
</evidence>
<dbReference type="GO" id="GO:0005829">
    <property type="term" value="C:cytosol"/>
    <property type="evidence" value="ECO:0007669"/>
    <property type="project" value="TreeGrafter"/>
</dbReference>
<dbReference type="STRING" id="1344003.SAMN05445060_1772"/>
<evidence type="ECO:0000313" key="3">
    <source>
        <dbReference type="Proteomes" id="UP000186218"/>
    </source>
</evidence>
<dbReference type="InterPro" id="IPR027417">
    <property type="entry name" value="P-loop_NTPase"/>
</dbReference>
<dbReference type="InterPro" id="IPR059050">
    <property type="entry name" value="Rv3660c_N"/>
</dbReference>
<name>A0A1N7F3J7_9NOCA</name>
<keyword evidence="2" id="KW-0067">ATP-binding</keyword>
<dbReference type="Pfam" id="PF26563">
    <property type="entry name" value="Rv3660c_N"/>
    <property type="match status" value="1"/>
</dbReference>
<sequence length="373" mass="38191">MSRFLASTIDLVPELLLALVAPELTDDVGRCAAAAGYRSVSADPGGCRRLWGEADAIVVDDSSASVLAAAGLPRRPGVIVVDGGDATSEIWHHAVSLGAEHAFRLPDDERRLVQALSRIRTPLRPHGSTVAVIGGHGGAGATTMAAAMGLVAAEADTGALVVDVDDLGAGVDLTLGVEDVTGLRWPDLTLRGGQVVAEALHEALPRVDDGLLVLSAGRPERRRELDIDGVLAAIEAGRVGGDLVVVDLPRRADALVRAVVETVNLVVVVTVAAVGAVAATRAVAHGVIGHGARAGIVVRGPAPGGLRAAQVADAVDLPILAAMRPEPRLAGRVEARGLRLGPRSPLRRAAGAVLADLDPAPRRPILRRARGAA</sequence>
<dbReference type="Proteomes" id="UP000186218">
    <property type="component" value="Unassembled WGS sequence"/>
</dbReference>
<proteinExistence type="predicted"/>
<keyword evidence="2" id="KW-0547">Nucleotide-binding</keyword>
<gene>
    <name evidence="2" type="ORF">SAMN05445060_1772</name>
</gene>
<organism evidence="2 3">
    <name type="scientific">Williamsia sterculiae</name>
    <dbReference type="NCBI Taxonomy" id="1344003"/>
    <lineage>
        <taxon>Bacteria</taxon>
        <taxon>Bacillati</taxon>
        <taxon>Actinomycetota</taxon>
        <taxon>Actinomycetes</taxon>
        <taxon>Mycobacteriales</taxon>
        <taxon>Nocardiaceae</taxon>
        <taxon>Williamsia</taxon>
    </lineage>
</organism>
<dbReference type="EMBL" id="FTNT01000004">
    <property type="protein sequence ID" value="SIR94918.1"/>
    <property type="molecule type" value="Genomic_DNA"/>
</dbReference>
<feature type="domain" description="Rv3660c-like CheY-like N-terminal" evidence="1">
    <location>
        <begin position="21"/>
        <end position="121"/>
    </location>
</feature>
<dbReference type="NCBIfam" id="TIGR03815">
    <property type="entry name" value="CpaE_hom_Actino"/>
    <property type="match status" value="1"/>
</dbReference>
<dbReference type="PANTHER" id="PTHR43384">
    <property type="entry name" value="SEPTUM SITE-DETERMINING PROTEIN MIND HOMOLOG, CHLOROPLASTIC-RELATED"/>
    <property type="match status" value="1"/>
</dbReference>